<accession>A0ABR1PCK0</accession>
<keyword evidence="3" id="KW-0862">Zinc</keyword>
<keyword evidence="1" id="KW-0479">Metal-binding</keyword>
<evidence type="ECO:0000256" key="2">
    <source>
        <dbReference type="ARBA" id="ARBA00022771"/>
    </source>
</evidence>
<reference evidence="6 7" key="1">
    <citation type="submission" date="2024-02" db="EMBL/GenBank/DDBJ databases">
        <title>De novo assembly and annotation of 12 fungi associated with fruit tree decline syndrome in Ontario, Canada.</title>
        <authorList>
            <person name="Sulman M."/>
            <person name="Ellouze W."/>
            <person name="Ilyukhin E."/>
        </authorList>
    </citation>
    <scope>NUCLEOTIDE SEQUENCE [LARGE SCALE GENOMIC DNA]</scope>
    <source>
        <strain evidence="6 7">M169</strain>
    </source>
</reference>
<evidence type="ECO:0000313" key="7">
    <source>
        <dbReference type="Proteomes" id="UP001430848"/>
    </source>
</evidence>
<feature type="domain" description="MYND-type" evidence="5">
    <location>
        <begin position="4"/>
        <end position="50"/>
    </location>
</feature>
<evidence type="ECO:0000313" key="6">
    <source>
        <dbReference type="EMBL" id="KAK7732422.1"/>
    </source>
</evidence>
<name>A0ABR1PCK0_DIAER</name>
<dbReference type="InterPro" id="IPR002893">
    <property type="entry name" value="Znf_MYND"/>
</dbReference>
<proteinExistence type="predicted"/>
<sequence length="564" mass="64005">MDFQPICANWSAENTTCKKAGKFCCKNCQLLTYCGPECQRSHWTIHKNDCKSFLGKSAWQPEWVLENRTPAFVGDGPSQVAFGGRKYLWGNVPAFDILQLAANEGEAYNRPLHLLFAASGDLRNVIKTLAHLPNSYNQTVDVTVNDRDLDVVARNVILLLIALVVDDVDKAIDCIIHVWYSALVRESDLDIIQKKIRPIVEEICHKIEGKSADSLQAKTWRFGQRSLRLVLQKSAWDALLTFFDNPDGLTSERANVIRKGVTLAEDRKDYRDRHLMFQAHTHRVPLTRFREDGLLLPFGAPRGEFNHPNPTIFQTSQTWSMPDNADPLTGWSAKEVHNTSAGLAKADIYGKLFVHLRTVFADFLHRLSSLQISFVLYHEDASALPKYLNRGSYSRIEVSNIADAGYMGIWRTLNYMIPLLQTPLDNPHATLITLFMNAVDENINDAEIRAHTTAQGPTMERILQYLSFSPRQLIPNDPILFKILAARGCVANYDSTFDRYMAKFEFAKAPELVGAAVKTKHTVIEKWPFRLKLRPGLRGSQEEFDRLFSGGVSSKECYLEWKRT</sequence>
<comment type="caution">
    <text evidence="6">The sequence shown here is derived from an EMBL/GenBank/DDBJ whole genome shotgun (WGS) entry which is preliminary data.</text>
</comment>
<dbReference type="Pfam" id="PF14737">
    <property type="entry name" value="DUF4470"/>
    <property type="match status" value="1"/>
</dbReference>
<organism evidence="6 7">
    <name type="scientific">Diaporthe eres</name>
    <name type="common">Phomopsis oblonga</name>
    <dbReference type="NCBI Taxonomy" id="83184"/>
    <lineage>
        <taxon>Eukaryota</taxon>
        <taxon>Fungi</taxon>
        <taxon>Dikarya</taxon>
        <taxon>Ascomycota</taxon>
        <taxon>Pezizomycotina</taxon>
        <taxon>Sordariomycetes</taxon>
        <taxon>Sordariomycetidae</taxon>
        <taxon>Diaporthales</taxon>
        <taxon>Diaporthaceae</taxon>
        <taxon>Diaporthe</taxon>
        <taxon>Diaporthe eres species complex</taxon>
    </lineage>
</organism>
<gene>
    <name evidence="6" type="ORF">SLS63_005100</name>
</gene>
<dbReference type="Proteomes" id="UP001430848">
    <property type="component" value="Unassembled WGS sequence"/>
</dbReference>
<dbReference type="SUPFAM" id="SSF144232">
    <property type="entry name" value="HIT/MYND zinc finger-like"/>
    <property type="match status" value="1"/>
</dbReference>
<dbReference type="Pfam" id="PF01753">
    <property type="entry name" value="zf-MYND"/>
    <property type="match status" value="1"/>
</dbReference>
<dbReference type="EMBL" id="JAKNSF020000020">
    <property type="protein sequence ID" value="KAK7732422.1"/>
    <property type="molecule type" value="Genomic_DNA"/>
</dbReference>
<evidence type="ECO:0000256" key="4">
    <source>
        <dbReference type="PROSITE-ProRule" id="PRU00134"/>
    </source>
</evidence>
<evidence type="ECO:0000259" key="5">
    <source>
        <dbReference type="PROSITE" id="PS50865"/>
    </source>
</evidence>
<keyword evidence="2 4" id="KW-0863">Zinc-finger</keyword>
<evidence type="ECO:0000256" key="3">
    <source>
        <dbReference type="ARBA" id="ARBA00022833"/>
    </source>
</evidence>
<evidence type="ECO:0000256" key="1">
    <source>
        <dbReference type="ARBA" id="ARBA00022723"/>
    </source>
</evidence>
<keyword evidence="7" id="KW-1185">Reference proteome</keyword>
<dbReference type="Gene3D" id="6.10.140.2220">
    <property type="match status" value="1"/>
</dbReference>
<dbReference type="InterPro" id="IPR027974">
    <property type="entry name" value="DUF4470"/>
</dbReference>
<dbReference type="PROSITE" id="PS50865">
    <property type="entry name" value="ZF_MYND_2"/>
    <property type="match status" value="1"/>
</dbReference>
<protein>
    <recommendedName>
        <fullName evidence="5">MYND-type domain-containing protein</fullName>
    </recommendedName>
</protein>